<gene>
    <name evidence="7" type="ORF">AWC07_24990</name>
</gene>
<dbReference type="PANTHER" id="PTHR31040:SF1">
    <property type="entry name" value="NURIM"/>
    <property type="match status" value="1"/>
</dbReference>
<proteinExistence type="inferred from homology"/>
<organism evidence="7 8">
    <name type="scientific">Mycobacterium gastri</name>
    <dbReference type="NCBI Taxonomy" id="1777"/>
    <lineage>
        <taxon>Bacteria</taxon>
        <taxon>Bacillati</taxon>
        <taxon>Actinomycetota</taxon>
        <taxon>Actinomycetes</taxon>
        <taxon>Mycobacteriales</taxon>
        <taxon>Mycobacteriaceae</taxon>
        <taxon>Mycobacterium</taxon>
    </lineage>
</organism>
<evidence type="ECO:0000256" key="3">
    <source>
        <dbReference type="ARBA" id="ARBA00022692"/>
    </source>
</evidence>
<evidence type="ECO:0000256" key="5">
    <source>
        <dbReference type="ARBA" id="ARBA00023136"/>
    </source>
</evidence>
<keyword evidence="8" id="KW-1185">Reference proteome</keyword>
<dbReference type="EMBL" id="LQOX01000056">
    <property type="protein sequence ID" value="ORV74632.1"/>
    <property type="molecule type" value="Genomic_DNA"/>
</dbReference>
<comment type="subcellular location">
    <subcellularLocation>
        <location evidence="1">Membrane</location>
        <topology evidence="1">Multi-pass membrane protein</topology>
    </subcellularLocation>
</comment>
<dbReference type="Proteomes" id="UP000193738">
    <property type="component" value="Unassembled WGS sequence"/>
</dbReference>
<keyword evidence="5 6" id="KW-0472">Membrane</keyword>
<evidence type="ECO:0000256" key="4">
    <source>
        <dbReference type="ARBA" id="ARBA00022989"/>
    </source>
</evidence>
<feature type="transmembrane region" description="Helical" evidence="6">
    <location>
        <begin position="194"/>
        <end position="221"/>
    </location>
</feature>
<protein>
    <submittedName>
        <fullName evidence="7">Uncharacterized protein</fullName>
    </submittedName>
</protein>
<dbReference type="STRING" id="1777.AWC07_24990"/>
<accession>A0A1X1VXS2</accession>
<feature type="transmembrane region" description="Helical" evidence="6">
    <location>
        <begin position="135"/>
        <end position="156"/>
    </location>
</feature>
<feature type="transmembrane region" description="Helical" evidence="6">
    <location>
        <begin position="93"/>
        <end position="115"/>
    </location>
</feature>
<dbReference type="AlphaFoldDB" id="A0A1X1VXS2"/>
<dbReference type="InterPro" id="IPR033580">
    <property type="entry name" value="Nurim-like"/>
</dbReference>
<evidence type="ECO:0000256" key="2">
    <source>
        <dbReference type="ARBA" id="ARBA00010631"/>
    </source>
</evidence>
<evidence type="ECO:0000256" key="1">
    <source>
        <dbReference type="ARBA" id="ARBA00004141"/>
    </source>
</evidence>
<reference evidence="7 8" key="1">
    <citation type="submission" date="2016-01" db="EMBL/GenBank/DDBJ databases">
        <title>The new phylogeny of the genus Mycobacterium.</title>
        <authorList>
            <person name="Tarcisio F."/>
            <person name="Conor M."/>
            <person name="Antonella G."/>
            <person name="Elisabetta G."/>
            <person name="Giulia F.S."/>
            <person name="Sara T."/>
            <person name="Anna F."/>
            <person name="Clotilde B."/>
            <person name="Roberto B."/>
            <person name="Veronica D.S."/>
            <person name="Fabio R."/>
            <person name="Monica P."/>
            <person name="Olivier J."/>
            <person name="Enrico T."/>
            <person name="Nicola S."/>
        </authorList>
    </citation>
    <scope>NUCLEOTIDE SEQUENCE [LARGE SCALE GENOMIC DNA]</scope>
    <source>
        <strain evidence="7 8">DSM 43505</strain>
    </source>
</reference>
<name>A0A1X1VXS2_MYCGS</name>
<sequence>MDLIIRGLVSDPRRLVAVILALTGYAFAGITVPLFLLFAGGWWLPKTVDAGAHLAAGPALLIDVVLLTLFGLQHSGMARPSVKTFVTRWVPLALERSFYVVMTSLAVWVLCLGWQPLPGHIWSAGGIGSAVLDAGFWFGVALVYVATLLLNHFRLLGISQAYRRYVLRVSDASCDRLQVRGPYRLVRHPLMTGLLICFWSASTFTVGHLLWAAGLTGYILLGTHLEERDLVARFGTAYRSYAGRVPAFVPSPLRFLIARGVRTVPASAVKP</sequence>
<feature type="transmembrane region" description="Helical" evidence="6">
    <location>
        <begin position="50"/>
        <end position="72"/>
    </location>
</feature>
<evidence type="ECO:0000313" key="8">
    <source>
        <dbReference type="Proteomes" id="UP000193738"/>
    </source>
</evidence>
<evidence type="ECO:0000256" key="6">
    <source>
        <dbReference type="SAM" id="Phobius"/>
    </source>
</evidence>
<keyword evidence="3 6" id="KW-0812">Transmembrane</keyword>
<dbReference type="RefSeq" id="WP_051508248.1">
    <property type="nucleotide sequence ID" value="NZ_LQOX01000056.1"/>
</dbReference>
<dbReference type="Gene3D" id="1.20.120.1630">
    <property type="match status" value="1"/>
</dbReference>
<comment type="similarity">
    <text evidence="2">Belongs to the nurim family.</text>
</comment>
<evidence type="ECO:0000313" key="7">
    <source>
        <dbReference type="EMBL" id="ORV74632.1"/>
    </source>
</evidence>
<dbReference type="PANTHER" id="PTHR31040">
    <property type="entry name" value="NURIM"/>
    <property type="match status" value="1"/>
</dbReference>
<keyword evidence="4 6" id="KW-1133">Transmembrane helix</keyword>
<feature type="transmembrane region" description="Helical" evidence="6">
    <location>
        <begin position="15"/>
        <end position="44"/>
    </location>
</feature>
<comment type="caution">
    <text evidence="7">The sequence shown here is derived from an EMBL/GenBank/DDBJ whole genome shotgun (WGS) entry which is preliminary data.</text>
</comment>
<dbReference type="GO" id="GO:0016020">
    <property type="term" value="C:membrane"/>
    <property type="evidence" value="ECO:0007669"/>
    <property type="project" value="UniProtKB-SubCell"/>
</dbReference>